<gene>
    <name evidence="2" type="ORF">NEDG_00368</name>
</gene>
<dbReference type="GO" id="GO:0042273">
    <property type="term" value="P:ribosomal large subunit biogenesis"/>
    <property type="evidence" value="ECO:0007669"/>
    <property type="project" value="TreeGrafter"/>
</dbReference>
<dbReference type="GO" id="GO:0000956">
    <property type="term" value="P:nuclear-transcribed mRNA catabolic process"/>
    <property type="evidence" value="ECO:0007669"/>
    <property type="project" value="TreeGrafter"/>
</dbReference>
<keyword evidence="3" id="KW-1185">Reference proteome</keyword>
<dbReference type="InterPro" id="IPR051742">
    <property type="entry name" value="Ribosome_Assembly_uL10"/>
</dbReference>
<dbReference type="RefSeq" id="XP_067545494.1">
    <property type="nucleotide sequence ID" value="XM_067687786.1"/>
</dbReference>
<organism evidence="2 3">
    <name type="scientific">Nematocida displodere</name>
    <dbReference type="NCBI Taxonomy" id="1805483"/>
    <lineage>
        <taxon>Eukaryota</taxon>
        <taxon>Fungi</taxon>
        <taxon>Fungi incertae sedis</taxon>
        <taxon>Microsporidia</taxon>
        <taxon>Nematocida</taxon>
    </lineage>
</organism>
<comment type="similarity">
    <text evidence="1">Belongs to the universal ribosomal protein uL10 family.</text>
</comment>
<protein>
    <submittedName>
        <fullName evidence="2">mRNA turnover protein 4</fullName>
    </submittedName>
</protein>
<sequence>MSKAVERKSKVDTALINVTNYKMIYKVLCDNKTPFIQRLRRDFRNTKSEMIFGKYKMVEKVLSRTIGETGMEALKGTNEYKLSNKVYMYILSDHDEDKIRETASKTEYHDYERRGEKFAEDIILPKGELLNRESVRISNTLFKDIQKIGLVDAILNPKTNSIELAEDVVLARKGEEITEDQEKMLRMLGIRNKIYEVVIVGRTAIPQ</sequence>
<name>A0A177EIU6_9MICR</name>
<comment type="caution">
    <text evidence="2">The sequence shown here is derived from an EMBL/GenBank/DDBJ whole genome shotgun (WGS) entry which is preliminary data.</text>
</comment>
<dbReference type="Proteomes" id="UP000185944">
    <property type="component" value="Unassembled WGS sequence"/>
</dbReference>
<dbReference type="InterPro" id="IPR043141">
    <property type="entry name" value="Ribosomal_uL10-like_sf"/>
</dbReference>
<dbReference type="GO" id="GO:0005730">
    <property type="term" value="C:nucleolus"/>
    <property type="evidence" value="ECO:0007669"/>
    <property type="project" value="TreeGrafter"/>
</dbReference>
<reference evidence="2 3" key="1">
    <citation type="submission" date="2016-02" db="EMBL/GenBank/DDBJ databases">
        <title>Discovery of a natural microsporidian pathogen with a broad tissue tropism in Caenorhabditis elegans.</title>
        <authorList>
            <person name="Luallen R.J."/>
            <person name="Reinke A.W."/>
            <person name="Tong L."/>
            <person name="Botts M.R."/>
            <person name="Felix M.-A."/>
            <person name="Troemel E.R."/>
        </authorList>
    </citation>
    <scope>NUCLEOTIDE SEQUENCE [LARGE SCALE GENOMIC DNA]</scope>
    <source>
        <strain evidence="2 3">JUm2807</strain>
    </source>
</reference>
<evidence type="ECO:0000313" key="2">
    <source>
        <dbReference type="EMBL" id="OAG31893.1"/>
    </source>
</evidence>
<dbReference type="OrthoDB" id="10262308at2759"/>
<dbReference type="PANTHER" id="PTHR45841">
    <property type="entry name" value="MRNA TURNOVER PROTEIN 4 MRTO4"/>
    <property type="match status" value="1"/>
</dbReference>
<dbReference type="EMBL" id="LTDL01000014">
    <property type="protein sequence ID" value="OAG31893.1"/>
    <property type="molecule type" value="Genomic_DNA"/>
</dbReference>
<dbReference type="Gene3D" id="3.90.105.20">
    <property type="match status" value="1"/>
</dbReference>
<dbReference type="VEuPathDB" id="MicrosporidiaDB:NEDG_00368"/>
<dbReference type="GO" id="GO:0006364">
    <property type="term" value="P:rRNA processing"/>
    <property type="evidence" value="ECO:0007669"/>
    <property type="project" value="TreeGrafter"/>
</dbReference>
<dbReference type="AlphaFoldDB" id="A0A177EIU6"/>
<evidence type="ECO:0000256" key="1">
    <source>
        <dbReference type="ARBA" id="ARBA00008889"/>
    </source>
</evidence>
<dbReference type="Gene3D" id="3.30.70.1730">
    <property type="match status" value="1"/>
</dbReference>
<proteinExistence type="inferred from homology"/>
<dbReference type="GO" id="GO:0003723">
    <property type="term" value="F:RNA binding"/>
    <property type="evidence" value="ECO:0007669"/>
    <property type="project" value="TreeGrafter"/>
</dbReference>
<dbReference type="InterPro" id="IPR043164">
    <property type="entry name" value="Ribosomal_uL10-like_insert_sf"/>
</dbReference>
<dbReference type="PANTHER" id="PTHR45841:SF1">
    <property type="entry name" value="MRNA TURNOVER PROTEIN 4 HOMOLOG"/>
    <property type="match status" value="1"/>
</dbReference>
<dbReference type="GeneID" id="93646718"/>
<accession>A0A177EIU6</accession>
<evidence type="ECO:0000313" key="3">
    <source>
        <dbReference type="Proteomes" id="UP000185944"/>
    </source>
</evidence>
<dbReference type="GO" id="GO:0030687">
    <property type="term" value="C:preribosome, large subunit precursor"/>
    <property type="evidence" value="ECO:0007669"/>
    <property type="project" value="TreeGrafter"/>
</dbReference>